<keyword evidence="1" id="KW-0614">Plasmid</keyword>
<name>A0A6M6E7K9_PRIMG</name>
<organism evidence="1 2">
    <name type="scientific">Priestia megaterium</name>
    <name type="common">Bacillus megaterium</name>
    <dbReference type="NCBI Taxonomy" id="1404"/>
    <lineage>
        <taxon>Bacteria</taxon>
        <taxon>Bacillati</taxon>
        <taxon>Bacillota</taxon>
        <taxon>Bacilli</taxon>
        <taxon>Bacillales</taxon>
        <taxon>Bacillaceae</taxon>
        <taxon>Priestia</taxon>
    </lineage>
</organism>
<evidence type="ECO:0000313" key="2">
    <source>
        <dbReference type="Proteomes" id="UP000501076"/>
    </source>
</evidence>
<sequence length="105" mass="12171">MSTSKKREFRTSENNVLVLKELPKQKDKVSFTYEVNINLLKSILFNLKEGGYLHNPLYKILNITSITLKPKYGYTYAVFTGICTGTIDGFHKELDEPYPFVFVNR</sequence>
<reference evidence="1 2" key="1">
    <citation type="submission" date="2019-10" db="EMBL/GenBank/DDBJ databases">
        <title>Complete genome sequences for adaption low water activity.</title>
        <authorList>
            <person name="Zhao L."/>
            <person name="Zhong J."/>
        </authorList>
    </citation>
    <scope>NUCLEOTIDE SEQUENCE [LARGE SCALE GENOMIC DNA]</scope>
    <source>
        <strain evidence="1 2">FDU301</strain>
        <plasmid evidence="2">pfdu301a</plasmid>
    </source>
</reference>
<accession>A0A6M6E7K9</accession>
<evidence type="ECO:0000313" key="1">
    <source>
        <dbReference type="EMBL" id="QJX80498.1"/>
    </source>
</evidence>
<proteinExistence type="predicted"/>
<dbReference type="AlphaFoldDB" id="A0A6M6E7K9"/>
<protein>
    <submittedName>
        <fullName evidence="1">Uncharacterized protein</fullName>
    </submittedName>
</protein>
<gene>
    <name evidence="1" type="ORF">FDZ14_30895</name>
</gene>
<dbReference type="Proteomes" id="UP000501076">
    <property type="component" value="Plasmid pFDU301A"/>
</dbReference>
<dbReference type="EMBL" id="CP045273">
    <property type="protein sequence ID" value="QJX80498.1"/>
    <property type="molecule type" value="Genomic_DNA"/>
</dbReference>
<geneLocation type="plasmid" evidence="2">
    <name>pfdu301a</name>
</geneLocation>
<dbReference type="RefSeq" id="WP_171778490.1">
    <property type="nucleotide sequence ID" value="NZ_CP045273.1"/>
</dbReference>